<dbReference type="PROSITE" id="PS51329">
    <property type="entry name" value="C_CAP_COFACTOR_C"/>
    <property type="match status" value="1"/>
</dbReference>
<feature type="compositionally biased region" description="Pro residues" evidence="5">
    <location>
        <begin position="347"/>
        <end position="359"/>
    </location>
</feature>
<name>A0A3N4IIE6_ASCIM</name>
<gene>
    <name evidence="7" type="ORF">BJ508DRAFT_411535</name>
</gene>
<dbReference type="InterPro" id="IPR018106">
    <property type="entry name" value="CAP_CS_N"/>
</dbReference>
<feature type="region of interest" description="Disordered" evidence="5">
    <location>
        <begin position="397"/>
        <end position="450"/>
    </location>
</feature>
<dbReference type="Gene3D" id="1.25.40.330">
    <property type="entry name" value="Adenylate cyclase-associated CAP, N-terminal domain"/>
    <property type="match status" value="1"/>
</dbReference>
<feature type="compositionally biased region" description="Polar residues" evidence="5">
    <location>
        <begin position="417"/>
        <end position="429"/>
    </location>
</feature>
<dbReference type="GO" id="GO:0005737">
    <property type="term" value="C:cytoplasm"/>
    <property type="evidence" value="ECO:0007669"/>
    <property type="project" value="TreeGrafter"/>
</dbReference>
<dbReference type="FunFam" id="1.25.40.330:FF:000001">
    <property type="entry name" value="Adenylyl cyclase-associated protein"/>
    <property type="match status" value="1"/>
</dbReference>
<evidence type="ECO:0000313" key="7">
    <source>
        <dbReference type="EMBL" id="RPA85905.1"/>
    </source>
</evidence>
<dbReference type="InterPro" id="IPR036222">
    <property type="entry name" value="CAP_N_sf"/>
</dbReference>
<dbReference type="SUPFAM" id="SSF69340">
    <property type="entry name" value="C-terminal domain of adenylylcyclase associated protein"/>
    <property type="match status" value="1"/>
</dbReference>
<dbReference type="EMBL" id="ML119651">
    <property type="protein sequence ID" value="RPA85905.1"/>
    <property type="molecule type" value="Genomic_DNA"/>
</dbReference>
<feature type="region of interest" description="Disordered" evidence="5">
    <location>
        <begin position="96"/>
        <end position="137"/>
    </location>
</feature>
<sequence>MSTFLSDFELVRAAGAARHHSDPPEQPPLEVVSFPSITTQVVQQTRFSVPSSIPSLSETRKVATFTMANPQMHNLTTLIKRLEAATSRLEDIATFGTHSTDQSGTSSGVAGSTTTTSLITPSSPPTPVAAPPAPVAQQQVPESIKDFDEIINDQVKKFVALSDGIDTLVAEQSKGVERCFREQKRFLLIATKAKKPDPASNIFAELLARMQKEMMGVTELRENSRASPFYNHLSVVSEGIPAVAWVTVDDPSSFVGEMADAAQFFGDRVINQNKDKDKKQVEWVRSFYTILKTLRAYIRKHHIKALNWNPSGVSAQEAMAQVDASLSSLAPAAPSAPTLAGFSSGGAPPPPGPPGPPPMFDGADFTTPSSTPAPAGGINSVFAELNKGEAVTSGLRKVSKDEMTHKNPSLRAGSLVPSRSDSKGSTGSRGKSPAPPRPKPAHMKTKKPAKLELEGSKWIVENQENTTEPLVIEESQTEINQSVLLFKCKNITLRIGGKINALSLNKCEKTNVICDNLVSGIDIIGSDGFAIQVTGKVPTIQIDNCNGGTIYLGKESLGAEIFTSKTSAINVHVPEDENAKDEEMEYAECPVPEQLRHVVTTKGLESSIVEHMG</sequence>
<evidence type="ECO:0000313" key="8">
    <source>
        <dbReference type="Proteomes" id="UP000275078"/>
    </source>
</evidence>
<dbReference type="GO" id="GO:0007015">
    <property type="term" value="P:actin filament organization"/>
    <property type="evidence" value="ECO:0007669"/>
    <property type="project" value="TreeGrafter"/>
</dbReference>
<dbReference type="PANTHER" id="PTHR10652:SF0">
    <property type="entry name" value="ADENYLYL CYCLASE-ASSOCIATED PROTEIN"/>
    <property type="match status" value="1"/>
</dbReference>
<dbReference type="InterPro" id="IPR013992">
    <property type="entry name" value="Adenylate_cyclase-assoc_CAP_N"/>
</dbReference>
<comment type="similarity">
    <text evidence="1 4">Belongs to the CAP family.</text>
</comment>
<proteinExistence type="inferred from homology"/>
<feature type="domain" description="C-CAP/cofactor C-like" evidence="6">
    <location>
        <begin position="448"/>
        <end position="588"/>
    </location>
</feature>
<dbReference type="GO" id="GO:0008179">
    <property type="term" value="F:adenylate cyclase binding"/>
    <property type="evidence" value="ECO:0007669"/>
    <property type="project" value="TreeGrafter"/>
</dbReference>
<dbReference type="InterPro" id="IPR001837">
    <property type="entry name" value="Adenylate_cyclase-assoc_CAP"/>
</dbReference>
<evidence type="ECO:0000256" key="2">
    <source>
        <dbReference type="ARBA" id="ARBA00054756"/>
    </source>
</evidence>
<feature type="compositionally biased region" description="Pro residues" evidence="5">
    <location>
        <begin position="122"/>
        <end position="134"/>
    </location>
</feature>
<evidence type="ECO:0000259" key="6">
    <source>
        <dbReference type="PROSITE" id="PS51329"/>
    </source>
</evidence>
<protein>
    <recommendedName>
        <fullName evidence="3 4">Adenylyl cyclase-associated protein</fullName>
    </recommendedName>
</protein>
<dbReference type="GO" id="GO:0019933">
    <property type="term" value="P:cAMP-mediated signaling"/>
    <property type="evidence" value="ECO:0007669"/>
    <property type="project" value="TreeGrafter"/>
</dbReference>
<evidence type="ECO:0000256" key="1">
    <source>
        <dbReference type="ARBA" id="ARBA00007659"/>
    </source>
</evidence>
<dbReference type="PROSITE" id="PS01088">
    <property type="entry name" value="CAP_1"/>
    <property type="match status" value="1"/>
</dbReference>
<dbReference type="Pfam" id="PF01213">
    <property type="entry name" value="CAP_N-CM"/>
    <property type="match status" value="1"/>
</dbReference>
<feature type="region of interest" description="Disordered" evidence="5">
    <location>
        <begin position="335"/>
        <end position="379"/>
    </location>
</feature>
<dbReference type="AlphaFoldDB" id="A0A3N4IIE6"/>
<keyword evidence="8" id="KW-1185">Reference proteome</keyword>
<dbReference type="OrthoDB" id="77251at2759"/>
<dbReference type="InterPro" id="IPR013912">
    <property type="entry name" value="Adenylate_cyclase-assoc_CAP_C"/>
</dbReference>
<evidence type="ECO:0000256" key="4">
    <source>
        <dbReference type="RuleBase" id="RU000647"/>
    </source>
</evidence>
<dbReference type="InterPro" id="IPR036223">
    <property type="entry name" value="CAP_C_sf"/>
</dbReference>
<accession>A0A3N4IIE6</accession>
<dbReference type="SUPFAM" id="SSF101278">
    <property type="entry name" value="N-terminal domain of adenylylcyclase associated protein, CAP"/>
    <property type="match status" value="1"/>
</dbReference>
<dbReference type="InterPro" id="IPR017901">
    <property type="entry name" value="C-CAP_CF_C-like"/>
</dbReference>
<dbReference type="GO" id="GO:0003779">
    <property type="term" value="F:actin binding"/>
    <property type="evidence" value="ECO:0007669"/>
    <property type="project" value="InterPro"/>
</dbReference>
<feature type="compositionally biased region" description="Low complexity" evidence="5">
    <location>
        <begin position="103"/>
        <end position="121"/>
    </location>
</feature>
<dbReference type="InterPro" id="IPR006599">
    <property type="entry name" value="CARP_motif"/>
</dbReference>
<comment type="function">
    <text evidence="2">The N-terminal domain binds to adenylyl cyclase, thereby enabling adenylyl cyclase to be activated by upstream regulatory signals, such as Ras. The C-terminal domain is required for normal cellular morphology and growth control.</text>
</comment>
<dbReference type="InterPro" id="IPR053950">
    <property type="entry name" value="CAP_N"/>
</dbReference>
<dbReference type="STRING" id="1160509.A0A3N4IIE6"/>
<dbReference type="InterPro" id="IPR016098">
    <property type="entry name" value="CAP/MinC_C"/>
</dbReference>
<evidence type="ECO:0000256" key="5">
    <source>
        <dbReference type="SAM" id="MobiDB-lite"/>
    </source>
</evidence>
<dbReference type="Proteomes" id="UP000275078">
    <property type="component" value="Unassembled WGS sequence"/>
</dbReference>
<dbReference type="Gene3D" id="2.160.20.70">
    <property type="match status" value="1"/>
</dbReference>
<feature type="compositionally biased region" description="Basic residues" evidence="5">
    <location>
        <begin position="439"/>
        <end position="448"/>
    </location>
</feature>
<organism evidence="7 8">
    <name type="scientific">Ascobolus immersus RN42</name>
    <dbReference type="NCBI Taxonomy" id="1160509"/>
    <lineage>
        <taxon>Eukaryota</taxon>
        <taxon>Fungi</taxon>
        <taxon>Dikarya</taxon>
        <taxon>Ascomycota</taxon>
        <taxon>Pezizomycotina</taxon>
        <taxon>Pezizomycetes</taxon>
        <taxon>Pezizales</taxon>
        <taxon>Ascobolaceae</taxon>
        <taxon>Ascobolus</taxon>
    </lineage>
</organism>
<dbReference type="PANTHER" id="PTHR10652">
    <property type="entry name" value="ADENYLYL CYCLASE-ASSOCIATED PROTEIN"/>
    <property type="match status" value="1"/>
</dbReference>
<dbReference type="Pfam" id="PF21938">
    <property type="entry name" value="CAP_N"/>
    <property type="match status" value="1"/>
</dbReference>
<reference evidence="7 8" key="1">
    <citation type="journal article" date="2018" name="Nat. Ecol. Evol.">
        <title>Pezizomycetes genomes reveal the molecular basis of ectomycorrhizal truffle lifestyle.</title>
        <authorList>
            <person name="Murat C."/>
            <person name="Payen T."/>
            <person name="Noel B."/>
            <person name="Kuo A."/>
            <person name="Morin E."/>
            <person name="Chen J."/>
            <person name="Kohler A."/>
            <person name="Krizsan K."/>
            <person name="Balestrini R."/>
            <person name="Da Silva C."/>
            <person name="Montanini B."/>
            <person name="Hainaut M."/>
            <person name="Levati E."/>
            <person name="Barry K.W."/>
            <person name="Belfiori B."/>
            <person name="Cichocki N."/>
            <person name="Clum A."/>
            <person name="Dockter R.B."/>
            <person name="Fauchery L."/>
            <person name="Guy J."/>
            <person name="Iotti M."/>
            <person name="Le Tacon F."/>
            <person name="Lindquist E.A."/>
            <person name="Lipzen A."/>
            <person name="Malagnac F."/>
            <person name="Mello A."/>
            <person name="Molinier V."/>
            <person name="Miyauchi S."/>
            <person name="Poulain J."/>
            <person name="Riccioni C."/>
            <person name="Rubini A."/>
            <person name="Sitrit Y."/>
            <person name="Splivallo R."/>
            <person name="Traeger S."/>
            <person name="Wang M."/>
            <person name="Zifcakova L."/>
            <person name="Wipf D."/>
            <person name="Zambonelli A."/>
            <person name="Paolocci F."/>
            <person name="Nowrousian M."/>
            <person name="Ottonello S."/>
            <person name="Baldrian P."/>
            <person name="Spatafora J.W."/>
            <person name="Henrissat B."/>
            <person name="Nagy L.G."/>
            <person name="Aury J.M."/>
            <person name="Wincker P."/>
            <person name="Grigoriev I.V."/>
            <person name="Bonfante P."/>
            <person name="Martin F.M."/>
        </authorList>
    </citation>
    <scope>NUCLEOTIDE SEQUENCE [LARGE SCALE GENOMIC DNA]</scope>
    <source>
        <strain evidence="7 8">RN42</strain>
    </source>
</reference>
<dbReference type="Pfam" id="PF08603">
    <property type="entry name" value="CAP_C"/>
    <property type="match status" value="1"/>
</dbReference>
<dbReference type="SMART" id="SM00673">
    <property type="entry name" value="CARP"/>
    <property type="match status" value="2"/>
</dbReference>
<evidence type="ECO:0000256" key="3">
    <source>
        <dbReference type="ARBA" id="ARBA00072052"/>
    </source>
</evidence>